<name>X1QLX4_9ZZZZ</name>
<comment type="caution">
    <text evidence="1">The sequence shown here is derived from an EMBL/GenBank/DDBJ whole genome shotgun (WGS) entry which is preliminary data.</text>
</comment>
<evidence type="ECO:0000313" key="1">
    <source>
        <dbReference type="EMBL" id="GAI55801.1"/>
    </source>
</evidence>
<dbReference type="AlphaFoldDB" id="X1QLX4"/>
<protein>
    <submittedName>
        <fullName evidence="1">Uncharacterized protein</fullName>
    </submittedName>
</protein>
<accession>X1QLX4</accession>
<gene>
    <name evidence="1" type="ORF">S06H3_56861</name>
</gene>
<sequence length="39" mass="4444">LQEDTEFINVQIGRRELALMDVSEKDILMVDGGHSRRAT</sequence>
<dbReference type="EMBL" id="BARV01036624">
    <property type="protein sequence ID" value="GAI55801.1"/>
    <property type="molecule type" value="Genomic_DNA"/>
</dbReference>
<organism evidence="1">
    <name type="scientific">marine sediment metagenome</name>
    <dbReference type="NCBI Taxonomy" id="412755"/>
    <lineage>
        <taxon>unclassified sequences</taxon>
        <taxon>metagenomes</taxon>
        <taxon>ecological metagenomes</taxon>
    </lineage>
</organism>
<feature type="non-terminal residue" evidence="1">
    <location>
        <position position="1"/>
    </location>
</feature>
<proteinExistence type="predicted"/>
<reference evidence="1" key="1">
    <citation type="journal article" date="2014" name="Front. Microbiol.">
        <title>High frequency of phylogenetically diverse reductive dehalogenase-homologous genes in deep subseafloor sedimentary metagenomes.</title>
        <authorList>
            <person name="Kawai M."/>
            <person name="Futagami T."/>
            <person name="Toyoda A."/>
            <person name="Takaki Y."/>
            <person name="Nishi S."/>
            <person name="Hori S."/>
            <person name="Arai W."/>
            <person name="Tsubouchi T."/>
            <person name="Morono Y."/>
            <person name="Uchiyama I."/>
            <person name="Ito T."/>
            <person name="Fujiyama A."/>
            <person name="Inagaki F."/>
            <person name="Takami H."/>
        </authorList>
    </citation>
    <scope>NUCLEOTIDE SEQUENCE</scope>
    <source>
        <strain evidence="1">Expedition CK06-06</strain>
    </source>
</reference>